<evidence type="ECO:0000256" key="1">
    <source>
        <dbReference type="ARBA" id="ARBA00022555"/>
    </source>
</evidence>
<evidence type="ECO:0000256" key="3">
    <source>
        <dbReference type="ARBA" id="ARBA00022884"/>
    </source>
</evidence>
<keyword evidence="2 5" id="KW-0699">rRNA-binding</keyword>
<dbReference type="EMBL" id="CP159510">
    <property type="protein sequence ID" value="XCJ16001.1"/>
    <property type="molecule type" value="Genomic_DNA"/>
</dbReference>
<dbReference type="HAMAP" id="MF_00844_B">
    <property type="entry name" value="RqcH_B"/>
    <property type="match status" value="1"/>
</dbReference>
<dbReference type="InterPro" id="IPR051608">
    <property type="entry name" value="RQC_Subunit_NEMF"/>
</dbReference>
<dbReference type="GO" id="GO:0072344">
    <property type="term" value="P:rescue of stalled ribosome"/>
    <property type="evidence" value="ECO:0007669"/>
    <property type="project" value="UniProtKB-UniRule"/>
</dbReference>
<dbReference type="InterPro" id="IPR008532">
    <property type="entry name" value="NFACT_RNA-bd"/>
</dbReference>
<dbReference type="Gene3D" id="3.40.970.40">
    <property type="entry name" value="fibrinogen binding protein from staphylococcus aureus domain like"/>
    <property type="match status" value="1"/>
</dbReference>
<sequence>MAYDGIVTRAAVQGLQDFVGGRVTKIYQPTATDLVFHLRSRRARGKLLISINAAFARLHLTHLAEGNPQAPPMFCMLLRKHLEGSIIDAIEQVAFERIIHIDLRARNEIGDLTQKHLIVELMGRHSNVILIDKETGRIIDSMKHLTPAVNRYRTVLPGETYVAPPDQGKMNPLDMTAKDLIRHIEWNSGKLDRQIVGTVSGFSPLIGREILRRSGLPNQEGIARAFQGILDAIRNNDYHPNIVYGKNGKDECHVLELTHLDGKKETFSNVHDMLDHYYAVKAENDAVRQKAGDLEHFVARELKKNKGKLKKLEKTIKSAENAEEYRLFGELLTANMHLVKRGDKSVEAINYYDENQSKIRIALNPNRTPSENAQDYFKHYNKAKTAKRVVADQIRRTRQEIDYFDTLKQQIQVASIKDIAEIREELEDGGYLRKKRRPHHRKKNHRPEIDHYYASDGTTILVGKNNKQNDYLTGKIAGRDQIWLHTKNIPGSHVIIRSTDPNEKTLSEAAVLAAFFSKSRMGSRVPVDYTKVRYVKKPGGAKPGFVIYTDQKTLFVTPDESQVLKLKNKPGAEDSGAKTGKGQ</sequence>
<dbReference type="GO" id="GO:1990112">
    <property type="term" value="C:RQC complex"/>
    <property type="evidence" value="ECO:0007669"/>
    <property type="project" value="TreeGrafter"/>
</dbReference>
<dbReference type="Gene3D" id="1.10.8.50">
    <property type="match status" value="1"/>
</dbReference>
<dbReference type="RefSeq" id="WP_353947693.1">
    <property type="nucleotide sequence ID" value="NZ_CP159510.1"/>
</dbReference>
<reference evidence="7" key="1">
    <citation type="submission" date="2024-06" db="EMBL/GenBank/DDBJ databases">
        <authorList>
            <person name="Fan A."/>
            <person name="Zhang F.Y."/>
            <person name="Zhang L."/>
        </authorList>
    </citation>
    <scope>NUCLEOTIDE SEQUENCE</scope>
    <source>
        <strain evidence="7">Y61</strain>
    </source>
</reference>
<dbReference type="GO" id="GO:0019843">
    <property type="term" value="F:rRNA binding"/>
    <property type="evidence" value="ECO:0007669"/>
    <property type="project" value="UniProtKB-UniRule"/>
</dbReference>
<dbReference type="FunFam" id="2.30.310.10:FF:000004">
    <property type="entry name" value="Fibronectin-binding protein A"/>
    <property type="match status" value="1"/>
</dbReference>
<name>A0AAU8ICP4_9BACL</name>
<accession>A0AAU8ICP4</accession>
<comment type="similarity">
    <text evidence="5">Belongs to the NEMF family.</text>
</comment>
<dbReference type="GO" id="GO:0000049">
    <property type="term" value="F:tRNA binding"/>
    <property type="evidence" value="ECO:0007669"/>
    <property type="project" value="UniProtKB-UniRule"/>
</dbReference>
<dbReference type="Pfam" id="PF05833">
    <property type="entry name" value="NFACT_N"/>
    <property type="match status" value="1"/>
</dbReference>
<gene>
    <name evidence="5" type="primary">rqcH</name>
    <name evidence="7" type="ORF">ABNN70_09815</name>
</gene>
<dbReference type="InterPro" id="IPR043682">
    <property type="entry name" value="RqcH_bacterial"/>
</dbReference>
<keyword evidence="4 5" id="KW-0648">Protein biosynthesis</keyword>
<keyword evidence="3 5" id="KW-0694">RNA-binding</keyword>
<protein>
    <recommendedName>
        <fullName evidence="5">Rqc2 homolog RqcH</fullName>
        <shortName evidence="5">RqcH</shortName>
    </recommendedName>
</protein>
<comment type="subunit">
    <text evidence="5">Associates with stalled 50S ribosomal subunits. Binds to RqcP.</text>
</comment>
<evidence type="ECO:0000313" key="7">
    <source>
        <dbReference type="EMBL" id="XCJ16001.1"/>
    </source>
</evidence>
<evidence type="ECO:0000256" key="5">
    <source>
        <dbReference type="HAMAP-Rule" id="MF_00844"/>
    </source>
</evidence>
<dbReference type="PANTHER" id="PTHR15239">
    <property type="entry name" value="NUCLEAR EXPORT MEDIATOR FACTOR NEMF"/>
    <property type="match status" value="1"/>
</dbReference>
<comment type="function">
    <text evidence="5">Key component of the ribosome quality control system (RQC), a ribosome-associated complex that mediates the extraction of incompletely synthesized nascent chains from stalled ribosomes and their subsequent degradation. RqcH recruits Ala-charged tRNA, and with RqcP directs the elongation of stalled nascent chains on 50S ribosomal subunits, leading to non-templated C-terminal alanine extensions (Ala tail). The Ala tail promotes nascent chain degradation. May add between 1 and at least 8 Ala residues. Binds to stalled 50S ribosomal subunits.</text>
</comment>
<dbReference type="Gene3D" id="2.30.310.10">
    <property type="entry name" value="ibrinogen binding protein from staphylococcus aureus domain"/>
    <property type="match status" value="1"/>
</dbReference>
<proteinExistence type="inferred from homology"/>
<evidence type="ECO:0000256" key="2">
    <source>
        <dbReference type="ARBA" id="ARBA00022730"/>
    </source>
</evidence>
<evidence type="ECO:0000259" key="6">
    <source>
        <dbReference type="Pfam" id="PF05670"/>
    </source>
</evidence>
<feature type="domain" description="NFACT RNA-binding" evidence="6">
    <location>
        <begin position="452"/>
        <end position="540"/>
    </location>
</feature>
<evidence type="ECO:0000256" key="4">
    <source>
        <dbReference type="ARBA" id="ARBA00022917"/>
    </source>
</evidence>
<keyword evidence="1 5" id="KW-0820">tRNA-binding</keyword>
<dbReference type="PANTHER" id="PTHR15239:SF6">
    <property type="entry name" value="RIBOSOME QUALITY CONTROL COMPLEX SUBUNIT NEMF"/>
    <property type="match status" value="1"/>
</dbReference>
<dbReference type="AlphaFoldDB" id="A0AAU8ICP4"/>
<dbReference type="Pfam" id="PF05670">
    <property type="entry name" value="NFACT-R_1"/>
    <property type="match status" value="1"/>
</dbReference>
<dbReference type="GO" id="GO:0043023">
    <property type="term" value="F:ribosomal large subunit binding"/>
    <property type="evidence" value="ECO:0007669"/>
    <property type="project" value="UniProtKB-UniRule"/>
</dbReference>
<organism evidence="7">
    <name type="scientific">Sporolactobacillus sp. Y61</name>
    <dbReference type="NCBI Taxonomy" id="3160863"/>
    <lineage>
        <taxon>Bacteria</taxon>
        <taxon>Bacillati</taxon>
        <taxon>Bacillota</taxon>
        <taxon>Bacilli</taxon>
        <taxon>Bacillales</taxon>
        <taxon>Sporolactobacillaceae</taxon>
        <taxon>Sporolactobacillus</taxon>
    </lineage>
</organism>